<sequence>MTSPHEPRRRAAQRPRRALDRSAAPAESLRAQWSRRPWYRAVVAAAVLVLVIVLVVVRCTGPHGGPEPPAAGPTGTGTTSGTDVASLSAGTAVSIGGSAGAGDAPLPTAVTGDPTTATVIVDGVTLKASRDDLGYWHSNITSTGQWQVADLDVAPSQRTATVHSYSVKVEQGLPLDVEATATQISSILNDERGWTGYQDNSFQLVSDPDQADFTIYVGSAGTVDELCQPDDTRGLVDCRNGNRVALNVDRWLFAAPPYAGQTVDAYRTYLVNHEVGHYIGFGHVPCPGAGQPAPIMLQQTIDLQGCVPAWWPAEVGYD</sequence>
<evidence type="ECO:0000256" key="1">
    <source>
        <dbReference type="SAM" id="MobiDB-lite"/>
    </source>
</evidence>
<dbReference type="Proteomes" id="UP000017052">
    <property type="component" value="Unassembled WGS sequence"/>
</dbReference>
<feature type="compositionally biased region" description="Basic residues" evidence="1">
    <location>
        <begin position="7"/>
        <end position="16"/>
    </location>
</feature>
<organism evidence="4 5">
    <name type="scientific">Propionibacterium acidifaciens F0233</name>
    <dbReference type="NCBI Taxonomy" id="553198"/>
    <lineage>
        <taxon>Bacteria</taxon>
        <taxon>Bacillati</taxon>
        <taxon>Actinomycetota</taxon>
        <taxon>Actinomycetes</taxon>
        <taxon>Propionibacteriales</taxon>
        <taxon>Propionibacteriaceae</taxon>
        <taxon>Propionibacterium</taxon>
    </lineage>
</organism>
<protein>
    <submittedName>
        <fullName evidence="4">PF11350 family protein</fullName>
    </submittedName>
</protein>
<dbReference type="OrthoDB" id="9779865at2"/>
<evidence type="ECO:0000256" key="2">
    <source>
        <dbReference type="SAM" id="Phobius"/>
    </source>
</evidence>
<dbReference type="Pfam" id="PF11350">
    <property type="entry name" value="DUF3152"/>
    <property type="match status" value="1"/>
</dbReference>
<feature type="transmembrane region" description="Helical" evidence="2">
    <location>
        <begin position="38"/>
        <end position="57"/>
    </location>
</feature>
<evidence type="ECO:0000259" key="3">
    <source>
        <dbReference type="Pfam" id="PF11350"/>
    </source>
</evidence>
<dbReference type="InterPro" id="IPR022603">
    <property type="entry name" value="DUF3152"/>
</dbReference>
<dbReference type="SUPFAM" id="SSF55486">
    <property type="entry name" value="Metalloproteases ('zincins'), catalytic domain"/>
    <property type="match status" value="1"/>
</dbReference>
<proteinExistence type="predicted"/>
<comment type="caution">
    <text evidence="4">The sequence shown here is derived from an EMBL/GenBank/DDBJ whole genome shotgun (WGS) entry which is preliminary data.</text>
</comment>
<keyword evidence="5" id="KW-1185">Reference proteome</keyword>
<evidence type="ECO:0000313" key="5">
    <source>
        <dbReference type="Proteomes" id="UP000017052"/>
    </source>
</evidence>
<name>U2QAY5_9ACTN</name>
<keyword evidence="2" id="KW-0812">Transmembrane</keyword>
<feature type="domain" description="DUF3152" evidence="3">
    <location>
        <begin position="144"/>
        <end position="303"/>
    </location>
</feature>
<feature type="region of interest" description="Disordered" evidence="1">
    <location>
        <begin position="1"/>
        <end position="27"/>
    </location>
</feature>
<feature type="region of interest" description="Disordered" evidence="1">
    <location>
        <begin position="63"/>
        <end position="84"/>
    </location>
</feature>
<reference evidence="4" key="1">
    <citation type="submission" date="2013-08" db="EMBL/GenBank/DDBJ databases">
        <authorList>
            <person name="Durkin A.S."/>
            <person name="Haft D.R."/>
            <person name="McCorrison J."/>
            <person name="Torralba M."/>
            <person name="Gillis M."/>
            <person name="Haft D.H."/>
            <person name="Methe B."/>
            <person name="Sutton G."/>
            <person name="Nelson K.E."/>
        </authorList>
    </citation>
    <scope>NUCLEOTIDE SEQUENCE [LARGE SCALE GENOMIC DNA]</scope>
    <source>
        <strain evidence="4">F0233</strain>
    </source>
</reference>
<dbReference type="EMBL" id="ACVN02000096">
    <property type="protein sequence ID" value="ERK59980.1"/>
    <property type="molecule type" value="Genomic_DNA"/>
</dbReference>
<feature type="compositionally biased region" description="Low complexity" evidence="1">
    <location>
        <begin position="72"/>
        <end position="82"/>
    </location>
</feature>
<accession>U2QAY5</accession>
<keyword evidence="2" id="KW-0472">Membrane</keyword>
<dbReference type="AlphaFoldDB" id="U2QAY5"/>
<keyword evidence="2" id="KW-1133">Transmembrane helix</keyword>
<dbReference type="GeneID" id="95358931"/>
<gene>
    <name evidence="4" type="ORF">HMPREF0682_1557</name>
</gene>
<evidence type="ECO:0000313" key="4">
    <source>
        <dbReference type="EMBL" id="ERK59980.1"/>
    </source>
</evidence>
<dbReference type="RefSeq" id="WP_021796906.1">
    <property type="nucleotide sequence ID" value="NZ_ACVN02000096.1"/>
</dbReference>